<dbReference type="InterPro" id="IPR044563">
    <property type="entry name" value="Sgt1-like"/>
</dbReference>
<accession>A0AAN9P1U7</accession>
<feature type="domain" description="CS" evidence="9">
    <location>
        <begin position="682"/>
        <end position="771"/>
    </location>
</feature>
<dbReference type="InterPro" id="IPR019734">
    <property type="entry name" value="TPR_rpt"/>
</dbReference>
<reference evidence="10 11" key="1">
    <citation type="submission" date="2024-01" db="EMBL/GenBank/DDBJ databases">
        <title>The genomes of 5 underutilized Papilionoideae crops provide insights into root nodulation and disease resistanc.</title>
        <authorList>
            <person name="Yuan L."/>
        </authorList>
    </citation>
    <scope>NUCLEOTIDE SEQUENCE [LARGE SCALE GENOMIC DNA]</scope>
    <source>
        <strain evidence="10">ZHUSHIDOU_FW_LH</strain>
        <tissue evidence="10">Leaf</tissue>
    </source>
</reference>
<dbReference type="FunFam" id="1.25.40.10:FF:000439">
    <property type="entry name" value="Pentatricopeptide repeat-containing protein mitochondrial"/>
    <property type="match status" value="1"/>
</dbReference>
<feature type="repeat" description="TPR" evidence="6">
    <location>
        <begin position="562"/>
        <end position="595"/>
    </location>
</feature>
<dbReference type="GO" id="GO:0051087">
    <property type="term" value="F:protein-folding chaperone binding"/>
    <property type="evidence" value="ECO:0007669"/>
    <property type="project" value="InterPro"/>
</dbReference>
<dbReference type="FunFam" id="2.60.40.790:FF:000041">
    <property type="entry name" value="Protein SGT1 homolog A"/>
    <property type="match status" value="1"/>
</dbReference>
<feature type="domain" description="SGS" evidence="8">
    <location>
        <begin position="794"/>
        <end position="885"/>
    </location>
</feature>
<dbReference type="PROSITE" id="PS51048">
    <property type="entry name" value="SGS"/>
    <property type="match status" value="1"/>
</dbReference>
<evidence type="ECO:0000313" key="11">
    <source>
        <dbReference type="Proteomes" id="UP001372338"/>
    </source>
</evidence>
<dbReference type="InterPro" id="IPR002885">
    <property type="entry name" value="PPR_rpt"/>
</dbReference>
<dbReference type="NCBIfam" id="TIGR00756">
    <property type="entry name" value="PPR"/>
    <property type="match status" value="1"/>
</dbReference>
<evidence type="ECO:0000256" key="5">
    <source>
        <dbReference type="ARBA" id="ARBA00075471"/>
    </source>
</evidence>
<dbReference type="EMBL" id="JAYWIO010000002">
    <property type="protein sequence ID" value="KAK7283592.1"/>
    <property type="molecule type" value="Genomic_DNA"/>
</dbReference>
<dbReference type="InterPro" id="IPR007052">
    <property type="entry name" value="CS_dom"/>
</dbReference>
<dbReference type="SUPFAM" id="SSF48452">
    <property type="entry name" value="TPR-like"/>
    <property type="match status" value="1"/>
</dbReference>
<comment type="similarity">
    <text evidence="1">Belongs to the SGT1 family.</text>
</comment>
<gene>
    <name evidence="10" type="ORF">RIF29_13212</name>
</gene>
<dbReference type="CDD" id="cd06466">
    <property type="entry name" value="p23_CS_SGT1_like"/>
    <property type="match status" value="1"/>
</dbReference>
<feature type="repeat" description="PPR" evidence="7">
    <location>
        <begin position="139"/>
        <end position="173"/>
    </location>
</feature>
<name>A0AAN9P1U7_CROPI</name>
<evidence type="ECO:0000256" key="6">
    <source>
        <dbReference type="PROSITE-ProRule" id="PRU00339"/>
    </source>
</evidence>
<keyword evidence="11" id="KW-1185">Reference proteome</keyword>
<comment type="caution">
    <text evidence="10">The sequence shown here is derived from an EMBL/GenBank/DDBJ whole genome shotgun (WGS) entry which is preliminary data.</text>
</comment>
<dbReference type="PROSITE" id="PS51203">
    <property type="entry name" value="CS"/>
    <property type="match status" value="1"/>
</dbReference>
<dbReference type="Proteomes" id="UP001372338">
    <property type="component" value="Unassembled WGS sequence"/>
</dbReference>
<dbReference type="AlphaFoldDB" id="A0AAN9P1U7"/>
<evidence type="ECO:0000256" key="2">
    <source>
        <dbReference type="ARBA" id="ARBA00022737"/>
    </source>
</evidence>
<evidence type="ECO:0000256" key="7">
    <source>
        <dbReference type="PROSITE-ProRule" id="PRU00708"/>
    </source>
</evidence>
<proteinExistence type="inferred from homology"/>
<dbReference type="Pfam" id="PF05002">
    <property type="entry name" value="SGS"/>
    <property type="match status" value="1"/>
</dbReference>
<dbReference type="PROSITE" id="PS51375">
    <property type="entry name" value="PPR"/>
    <property type="match status" value="2"/>
</dbReference>
<dbReference type="FunFam" id="1.25.40.10:FF:000382">
    <property type="entry name" value="Pentatricopeptide repeat-containing protein"/>
    <property type="match status" value="1"/>
</dbReference>
<dbReference type="Pfam" id="PF01535">
    <property type="entry name" value="PPR"/>
    <property type="match status" value="4"/>
</dbReference>
<dbReference type="Pfam" id="PF20431">
    <property type="entry name" value="E_motif"/>
    <property type="match status" value="1"/>
</dbReference>
<dbReference type="GO" id="GO:0006950">
    <property type="term" value="P:response to stress"/>
    <property type="evidence" value="ECO:0007669"/>
    <property type="project" value="UniProtKB-ARBA"/>
</dbReference>
<dbReference type="InterPro" id="IPR008978">
    <property type="entry name" value="HSP20-like_chaperone"/>
</dbReference>
<dbReference type="PANTHER" id="PTHR45862">
    <property type="entry name" value="PROTEIN SGT1 HOMOLOG"/>
    <property type="match status" value="1"/>
</dbReference>
<dbReference type="FunFam" id="1.25.40.10:FF:000778">
    <property type="entry name" value="Protein SGT1 homolog"/>
    <property type="match status" value="1"/>
</dbReference>
<keyword evidence="3 6" id="KW-0802">TPR repeat</keyword>
<sequence length="885" mass="99062">MPKLHTHLKCSVTLTSSCYFPFKTINTHNLFDEIIHKDISSLNSLITSYIRRGNPLSAWTVFHHVHRARSDLDAFTFTPIICACSMLPYSHRGKQVHAHMIKIGADSGTVVKTGLLDMYSRYGSLVESKRVFEEIGHKDIVAWNALLSSFLRFDLPLEALGVLREMRIENVVLSEFTLCSAVKCCASLKALELGRQVHGLVMAMGRGLVVLSTALIDFYSSVGCVNDALKVFYSLKGRKDDMMHNSMVSRCVRNKRYDEAFKVMSLVRPNAIALTNALVGCSENSELCVGKQIHCVAVRQGFTCETQLCNALLDMYAKCACGHSGLVEEGKKCFNLLREKKYGLEPDPEHYACFMDILGRAGNIEEVWSEYHNMVKQGTRPTVGVWIALLNACSLSEDAERGEFAAKHLLELEPNKASNIVLVSNFYAAIGKWDLVDELRSIMRTKGLVKDAGNSWINVPGFNQHASTHCSSLSFSTHTHTLSLSHCCTSFTHRSTISFFIARFPLFCFPKNKSQSLSLFPSLHSSMASDLEVKAKEAFLEDNFELVVKLLSQAIDLDPTKPELYADRAQANIKQNNFTEAVADANKAIELDPSLSKAYLRKGIACMKLEEYQTAKAALETGASLAPGESRFANLIKECDTHIEEESYTIPIQEMTATPNVSIKDAQPENDILEQPTVTVAKPKYRHEFYQKPNEVVVTIFAKGIPKESFSVDFGEQILSVSINVPGEDAYAFQPRLFGKIIPSGCRYEVLSTKVEIRLAKAEPIHWTSLEFTREITVPQKVNVSSVTGSQRPTYPSSKPKRVDWDKLEAQVKKEEKEEKLDGDAALNKFFREIYQDADEDTRKAMKKSFVESNGTVLSTNWKEVGTKKVEGSPPEGMELKKWEY</sequence>
<dbReference type="InterPro" id="IPR007699">
    <property type="entry name" value="SGS_dom"/>
</dbReference>
<dbReference type="Pfam" id="PF13181">
    <property type="entry name" value="TPR_8"/>
    <property type="match status" value="2"/>
</dbReference>
<evidence type="ECO:0000256" key="3">
    <source>
        <dbReference type="ARBA" id="ARBA00022803"/>
    </source>
</evidence>
<evidence type="ECO:0000259" key="8">
    <source>
        <dbReference type="PROSITE" id="PS51048"/>
    </source>
</evidence>
<protein>
    <recommendedName>
        <fullName evidence="4">Protein SGT1 homolog</fullName>
    </recommendedName>
    <alternativeName>
        <fullName evidence="5">Suppressor of G2 allele of SKP1 homolog</fullName>
    </alternativeName>
</protein>
<evidence type="ECO:0000256" key="1">
    <source>
        <dbReference type="ARBA" id="ARBA00008509"/>
    </source>
</evidence>
<keyword evidence="2" id="KW-0677">Repeat</keyword>
<dbReference type="InterPro" id="IPR011990">
    <property type="entry name" value="TPR-like_helical_dom_sf"/>
</dbReference>
<dbReference type="InterPro" id="IPR046848">
    <property type="entry name" value="E_motif"/>
</dbReference>
<dbReference type="Gene3D" id="1.25.40.10">
    <property type="entry name" value="Tetratricopeptide repeat domain"/>
    <property type="match status" value="4"/>
</dbReference>
<organism evidence="10 11">
    <name type="scientific">Crotalaria pallida</name>
    <name type="common">Smooth rattlebox</name>
    <name type="synonym">Crotalaria striata</name>
    <dbReference type="NCBI Taxonomy" id="3830"/>
    <lineage>
        <taxon>Eukaryota</taxon>
        <taxon>Viridiplantae</taxon>
        <taxon>Streptophyta</taxon>
        <taxon>Embryophyta</taxon>
        <taxon>Tracheophyta</taxon>
        <taxon>Spermatophyta</taxon>
        <taxon>Magnoliopsida</taxon>
        <taxon>eudicotyledons</taxon>
        <taxon>Gunneridae</taxon>
        <taxon>Pentapetalae</taxon>
        <taxon>rosids</taxon>
        <taxon>fabids</taxon>
        <taxon>Fabales</taxon>
        <taxon>Fabaceae</taxon>
        <taxon>Papilionoideae</taxon>
        <taxon>50 kb inversion clade</taxon>
        <taxon>genistoids sensu lato</taxon>
        <taxon>core genistoids</taxon>
        <taxon>Crotalarieae</taxon>
        <taxon>Crotalaria</taxon>
    </lineage>
</organism>
<dbReference type="Gene3D" id="2.60.40.790">
    <property type="match status" value="1"/>
</dbReference>
<evidence type="ECO:0000256" key="4">
    <source>
        <dbReference type="ARBA" id="ARBA00069423"/>
    </source>
</evidence>
<feature type="repeat" description="PPR" evidence="7">
    <location>
        <begin position="347"/>
        <end position="381"/>
    </location>
</feature>
<dbReference type="Pfam" id="PF04969">
    <property type="entry name" value="CS"/>
    <property type="match status" value="1"/>
</dbReference>
<dbReference type="SUPFAM" id="SSF49764">
    <property type="entry name" value="HSP20-like chaperones"/>
    <property type="match status" value="1"/>
</dbReference>
<dbReference type="SMART" id="SM00028">
    <property type="entry name" value="TPR"/>
    <property type="match status" value="3"/>
</dbReference>
<dbReference type="PROSITE" id="PS50005">
    <property type="entry name" value="TPR"/>
    <property type="match status" value="1"/>
</dbReference>
<evidence type="ECO:0000259" key="9">
    <source>
        <dbReference type="PROSITE" id="PS51203"/>
    </source>
</evidence>
<evidence type="ECO:0000313" key="10">
    <source>
        <dbReference type="EMBL" id="KAK7283592.1"/>
    </source>
</evidence>